<reference evidence="5 6" key="1">
    <citation type="submission" date="2018-02" db="EMBL/GenBank/DDBJ databases">
        <title>Genomic Encyclopedia of Archaeal and Bacterial Type Strains, Phase II (KMG-II): from individual species to whole genera.</title>
        <authorList>
            <person name="Goeker M."/>
        </authorList>
    </citation>
    <scope>NUCLEOTIDE SEQUENCE [LARGE SCALE GENOMIC DNA]</scope>
    <source>
        <strain evidence="5 6">DSM 3808</strain>
    </source>
</reference>
<comment type="caution">
    <text evidence="5">The sequence shown here is derived from an EMBL/GenBank/DDBJ whole genome shotgun (WGS) entry which is preliminary data.</text>
</comment>
<dbReference type="PANTHER" id="PTHR42756">
    <property type="entry name" value="TRANSCRIPTIONAL REGULATOR, MARR"/>
    <property type="match status" value="1"/>
</dbReference>
<dbReference type="RefSeq" id="WP_104434034.1">
    <property type="nucleotide sequence ID" value="NZ_PTJA01000001.1"/>
</dbReference>
<dbReference type="AlphaFoldDB" id="A0A2S6HYV6"/>
<sequence length="142" mass="16433">MDYTSLAREYMQIMHQMRNMNGQKKIHDSMHGENFMLFYISKRQGGIIPSEISNEMGITSARIAAALNSLEAKGLITRRIDTEDRRRILVDLTEAGREQAKKHSDMILNITRSMLEYLGETDATELIRIMKKLAKRNPQEFN</sequence>
<dbReference type="Pfam" id="PF12802">
    <property type="entry name" value="MarR_2"/>
    <property type="match status" value="1"/>
</dbReference>
<keyword evidence="6" id="KW-1185">Reference proteome</keyword>
<dbReference type="Gene3D" id="1.10.10.10">
    <property type="entry name" value="Winged helix-like DNA-binding domain superfamily/Winged helix DNA-binding domain"/>
    <property type="match status" value="1"/>
</dbReference>
<evidence type="ECO:0000256" key="1">
    <source>
        <dbReference type="ARBA" id="ARBA00023015"/>
    </source>
</evidence>
<proteinExistence type="predicted"/>
<dbReference type="GO" id="GO:0003677">
    <property type="term" value="F:DNA binding"/>
    <property type="evidence" value="ECO:0007669"/>
    <property type="project" value="UniProtKB-KW"/>
</dbReference>
<dbReference type="SMART" id="SM00347">
    <property type="entry name" value="HTH_MARR"/>
    <property type="match status" value="1"/>
</dbReference>
<keyword evidence="1" id="KW-0805">Transcription regulation</keyword>
<evidence type="ECO:0000256" key="2">
    <source>
        <dbReference type="ARBA" id="ARBA00023125"/>
    </source>
</evidence>
<keyword evidence="3" id="KW-0804">Transcription</keyword>
<dbReference type="SUPFAM" id="SSF46785">
    <property type="entry name" value="Winged helix' DNA-binding domain"/>
    <property type="match status" value="1"/>
</dbReference>
<organism evidence="5 6">
    <name type="scientific">Lacrimispora xylanisolvens</name>
    <dbReference type="NCBI Taxonomy" id="384636"/>
    <lineage>
        <taxon>Bacteria</taxon>
        <taxon>Bacillati</taxon>
        <taxon>Bacillota</taxon>
        <taxon>Clostridia</taxon>
        <taxon>Lachnospirales</taxon>
        <taxon>Lachnospiraceae</taxon>
        <taxon>Lacrimispora</taxon>
    </lineage>
</organism>
<gene>
    <name evidence="5" type="ORF">BXY41_101404</name>
</gene>
<evidence type="ECO:0000259" key="4">
    <source>
        <dbReference type="PROSITE" id="PS50995"/>
    </source>
</evidence>
<feature type="domain" description="HTH marR-type" evidence="4">
    <location>
        <begin position="3"/>
        <end position="135"/>
    </location>
</feature>
<dbReference type="GO" id="GO:0003700">
    <property type="term" value="F:DNA-binding transcription factor activity"/>
    <property type="evidence" value="ECO:0007669"/>
    <property type="project" value="InterPro"/>
</dbReference>
<name>A0A2S6HYV6_9FIRM</name>
<dbReference type="EMBL" id="PTJA01000001">
    <property type="protein sequence ID" value="PPK83341.1"/>
    <property type="molecule type" value="Genomic_DNA"/>
</dbReference>
<keyword evidence="2 5" id="KW-0238">DNA-binding</keyword>
<evidence type="ECO:0000313" key="6">
    <source>
        <dbReference type="Proteomes" id="UP000237749"/>
    </source>
</evidence>
<evidence type="ECO:0000313" key="5">
    <source>
        <dbReference type="EMBL" id="PPK83341.1"/>
    </source>
</evidence>
<dbReference type="PROSITE" id="PS50995">
    <property type="entry name" value="HTH_MARR_2"/>
    <property type="match status" value="1"/>
</dbReference>
<dbReference type="InterPro" id="IPR036390">
    <property type="entry name" value="WH_DNA-bd_sf"/>
</dbReference>
<dbReference type="PANTHER" id="PTHR42756:SF1">
    <property type="entry name" value="TRANSCRIPTIONAL REPRESSOR OF EMRAB OPERON"/>
    <property type="match status" value="1"/>
</dbReference>
<protein>
    <submittedName>
        <fullName evidence="5">DNA-binding MarR family transcriptional regulator</fullName>
    </submittedName>
</protein>
<accession>A0A2S6HYV6</accession>
<dbReference type="OrthoDB" id="1467380at2"/>
<dbReference type="PRINTS" id="PR00598">
    <property type="entry name" value="HTHMARR"/>
</dbReference>
<dbReference type="InterPro" id="IPR000835">
    <property type="entry name" value="HTH_MarR-typ"/>
</dbReference>
<dbReference type="InterPro" id="IPR036388">
    <property type="entry name" value="WH-like_DNA-bd_sf"/>
</dbReference>
<dbReference type="Proteomes" id="UP000237749">
    <property type="component" value="Unassembled WGS sequence"/>
</dbReference>
<evidence type="ECO:0000256" key="3">
    <source>
        <dbReference type="ARBA" id="ARBA00023163"/>
    </source>
</evidence>